<protein>
    <submittedName>
        <fullName evidence="2">Uncharacterized protein</fullName>
    </submittedName>
</protein>
<dbReference type="OrthoDB" id="5062850at2759"/>
<feature type="region of interest" description="Disordered" evidence="1">
    <location>
        <begin position="526"/>
        <end position="566"/>
    </location>
</feature>
<keyword evidence="3" id="KW-1185">Reference proteome</keyword>
<reference evidence="2" key="1">
    <citation type="submission" date="2021-10" db="EMBL/GenBank/DDBJ databases">
        <authorList>
            <person name="Piombo E."/>
        </authorList>
    </citation>
    <scope>NUCLEOTIDE SEQUENCE</scope>
</reference>
<gene>
    <name evidence="2" type="ORF">CRHIZ90672A_00017331</name>
</gene>
<sequence length="566" mass="64381">MGTFPFLQLPRELRDQIYSDYFSSPNNTYIFDFPSKKLRKSDNSSIDVALIATCQAIAQETRGLAFRINTITFNTIYSDDLRAQAYHFDAILRLRTYGVSSLFVRHAGLMDHTKMQDVTSRYPRLITAIEDYKKFLTDPDHRWKALRKWEGLRYRQYRASLAALRSYIGSLPADAKYPYPSKPDRPSERKAVEEFLAVDINPWDIPTETDLLGDFLELASGISIEKLRGEKSTIHEAQKTKICHPDSGKYRYSAAAAAICFLRSTTPDARARMRNIRICEDLPSVADPSSHALGLIPFCQENPALRIVRRASLWRNIFYEIQPQYSWQRRIRYIHHHATHSPGWAPVAGDLPVMDFGMPVARWMAEAGDLSSMGMPAGQYTLDLDGDPFSELATKVFRNGIHLAALRQETMAKAPLGPDGRWKWHPESHKSQDWFLCEGFPEVLGDLSSNPRSGLITCNFDPGSPLGTPEEILATHPEWHHQDWEYELHDWPGTNKEWPGLQHDDDELVLLGWGEGFMEDNMLESYRKKWPNGPPNGPGGPEAPDWVEPTELRDGSEYQPNDAGGS</sequence>
<dbReference type="AlphaFoldDB" id="A0A9N9VX13"/>
<evidence type="ECO:0000313" key="3">
    <source>
        <dbReference type="Proteomes" id="UP000696573"/>
    </source>
</evidence>
<comment type="caution">
    <text evidence="2">The sequence shown here is derived from an EMBL/GenBank/DDBJ whole genome shotgun (WGS) entry which is preliminary data.</text>
</comment>
<dbReference type="EMBL" id="CABFNQ020000752">
    <property type="protein sequence ID" value="CAH0035118.1"/>
    <property type="molecule type" value="Genomic_DNA"/>
</dbReference>
<evidence type="ECO:0000313" key="2">
    <source>
        <dbReference type="EMBL" id="CAH0035118.1"/>
    </source>
</evidence>
<proteinExistence type="predicted"/>
<dbReference type="Proteomes" id="UP000696573">
    <property type="component" value="Unassembled WGS sequence"/>
</dbReference>
<name>A0A9N9VX13_9HYPO</name>
<accession>A0A9N9VX13</accession>
<evidence type="ECO:0000256" key="1">
    <source>
        <dbReference type="SAM" id="MobiDB-lite"/>
    </source>
</evidence>
<organism evidence="2 3">
    <name type="scientific">Clonostachys rhizophaga</name>
    <dbReference type="NCBI Taxonomy" id="160324"/>
    <lineage>
        <taxon>Eukaryota</taxon>
        <taxon>Fungi</taxon>
        <taxon>Dikarya</taxon>
        <taxon>Ascomycota</taxon>
        <taxon>Pezizomycotina</taxon>
        <taxon>Sordariomycetes</taxon>
        <taxon>Hypocreomycetidae</taxon>
        <taxon>Hypocreales</taxon>
        <taxon>Bionectriaceae</taxon>
        <taxon>Clonostachys</taxon>
    </lineage>
</organism>